<dbReference type="OrthoDB" id="6282239at2759"/>
<sequence length="81" mass="9738">MEVRDDGLILRSINGIIIERWWYERLVNMTYSPKNKVLCLWRRNGAHTQLHKYYTRKCKDLYYCIKESMERAVQNGTGTLP</sequence>
<dbReference type="InterPro" id="IPR039980">
    <property type="entry name" value="MADD"/>
</dbReference>
<dbReference type="AlphaFoldDB" id="A0A1Y3BBB8"/>
<evidence type="ECO:0000313" key="1">
    <source>
        <dbReference type="EMBL" id="OTF77304.1"/>
    </source>
</evidence>
<comment type="caution">
    <text evidence="1">The sequence shown here is derived from an EMBL/GenBank/DDBJ whole genome shotgun (WGS) entry which is preliminary data.</text>
</comment>
<evidence type="ECO:0000313" key="2">
    <source>
        <dbReference type="Proteomes" id="UP000194236"/>
    </source>
</evidence>
<name>A0A1Y3BBB8_EURMA</name>
<feature type="non-terminal residue" evidence="1">
    <location>
        <position position="81"/>
    </location>
</feature>
<keyword evidence="2" id="KW-1185">Reference proteome</keyword>
<accession>A0A1Y3BBB8</accession>
<dbReference type="GO" id="GO:0032483">
    <property type="term" value="P:regulation of Rab protein signal transduction"/>
    <property type="evidence" value="ECO:0007669"/>
    <property type="project" value="TreeGrafter"/>
</dbReference>
<dbReference type="GO" id="GO:0005829">
    <property type="term" value="C:cytosol"/>
    <property type="evidence" value="ECO:0007669"/>
    <property type="project" value="TreeGrafter"/>
</dbReference>
<dbReference type="PANTHER" id="PTHR13008">
    <property type="entry name" value="MAP-KINASE ACTIVATING DEATH DOMAIN PROTEIN MADD /DENN/AEX-3 C.ELEGANS"/>
    <property type="match status" value="1"/>
</dbReference>
<proteinExistence type="predicted"/>
<reference evidence="1 2" key="1">
    <citation type="submission" date="2017-03" db="EMBL/GenBank/DDBJ databases">
        <title>Genome Survey of Euroglyphus maynei.</title>
        <authorList>
            <person name="Arlian L.G."/>
            <person name="Morgan M.S."/>
            <person name="Rider S.D."/>
        </authorList>
    </citation>
    <scope>NUCLEOTIDE SEQUENCE [LARGE SCALE GENOMIC DNA]</scope>
    <source>
        <strain evidence="1">Arlian Lab</strain>
        <tissue evidence="1">Whole body</tissue>
    </source>
</reference>
<organism evidence="1 2">
    <name type="scientific">Euroglyphus maynei</name>
    <name type="common">Mayne's house dust mite</name>
    <dbReference type="NCBI Taxonomy" id="6958"/>
    <lineage>
        <taxon>Eukaryota</taxon>
        <taxon>Metazoa</taxon>
        <taxon>Ecdysozoa</taxon>
        <taxon>Arthropoda</taxon>
        <taxon>Chelicerata</taxon>
        <taxon>Arachnida</taxon>
        <taxon>Acari</taxon>
        <taxon>Acariformes</taxon>
        <taxon>Sarcoptiformes</taxon>
        <taxon>Astigmata</taxon>
        <taxon>Psoroptidia</taxon>
        <taxon>Analgoidea</taxon>
        <taxon>Pyroglyphidae</taxon>
        <taxon>Pyroglyphinae</taxon>
        <taxon>Euroglyphus</taxon>
    </lineage>
</organism>
<gene>
    <name evidence="1" type="ORF">BLA29_014457</name>
</gene>
<dbReference type="Proteomes" id="UP000194236">
    <property type="component" value="Unassembled WGS sequence"/>
</dbReference>
<dbReference type="PANTHER" id="PTHR13008:SF7">
    <property type="entry name" value="MAP KINASE-ACTIVATING DEATH DOMAIN PROTEIN"/>
    <property type="match status" value="1"/>
</dbReference>
<dbReference type="GO" id="GO:0005085">
    <property type="term" value="F:guanyl-nucleotide exchange factor activity"/>
    <property type="evidence" value="ECO:0007669"/>
    <property type="project" value="TreeGrafter"/>
</dbReference>
<dbReference type="GO" id="GO:0042981">
    <property type="term" value="P:regulation of apoptotic process"/>
    <property type="evidence" value="ECO:0007669"/>
    <property type="project" value="TreeGrafter"/>
</dbReference>
<dbReference type="EMBL" id="MUJZ01033327">
    <property type="protein sequence ID" value="OTF77304.1"/>
    <property type="molecule type" value="Genomic_DNA"/>
</dbReference>
<protein>
    <submittedName>
        <fullName evidence="1">Uncharacterized protein</fullName>
    </submittedName>
</protein>